<dbReference type="PROSITE" id="PS51551">
    <property type="entry name" value="EPHRIN_RBD_2"/>
    <property type="match status" value="1"/>
</dbReference>
<keyword evidence="11" id="KW-1185">Reference proteome</keyword>
<evidence type="ECO:0000256" key="5">
    <source>
        <dbReference type="ARBA" id="ARBA00023180"/>
    </source>
</evidence>
<gene>
    <name evidence="10" type="ORF">niasHT_038044</name>
</gene>
<keyword evidence="2" id="KW-0732">Signal</keyword>
<evidence type="ECO:0000256" key="8">
    <source>
        <dbReference type="SAM" id="Phobius"/>
    </source>
</evidence>
<organism evidence="10 11">
    <name type="scientific">Heterodera trifolii</name>
    <dbReference type="NCBI Taxonomy" id="157864"/>
    <lineage>
        <taxon>Eukaryota</taxon>
        <taxon>Metazoa</taxon>
        <taxon>Ecdysozoa</taxon>
        <taxon>Nematoda</taxon>
        <taxon>Chromadorea</taxon>
        <taxon>Rhabditida</taxon>
        <taxon>Tylenchina</taxon>
        <taxon>Tylenchomorpha</taxon>
        <taxon>Tylenchoidea</taxon>
        <taxon>Heteroderidae</taxon>
        <taxon>Heteroderinae</taxon>
        <taxon>Heterodera</taxon>
    </lineage>
</organism>
<dbReference type="GO" id="GO:0016020">
    <property type="term" value="C:membrane"/>
    <property type="evidence" value="ECO:0007669"/>
    <property type="project" value="UniProtKB-SubCell"/>
</dbReference>
<comment type="subcellular location">
    <subcellularLocation>
        <location evidence="1">Membrane</location>
    </subcellularLocation>
</comment>
<dbReference type="InterPro" id="IPR008972">
    <property type="entry name" value="Cupredoxin"/>
</dbReference>
<protein>
    <recommendedName>
        <fullName evidence="9">Ephrin RBD domain-containing protein</fullName>
    </recommendedName>
</protein>
<comment type="caution">
    <text evidence="6">Lacks conserved residue(s) required for the propagation of feature annotation.</text>
</comment>
<evidence type="ECO:0000256" key="3">
    <source>
        <dbReference type="ARBA" id="ARBA00023136"/>
    </source>
</evidence>
<evidence type="ECO:0000259" key="9">
    <source>
        <dbReference type="PROSITE" id="PS51551"/>
    </source>
</evidence>
<dbReference type="SUPFAM" id="SSF49503">
    <property type="entry name" value="Cupredoxins"/>
    <property type="match status" value="1"/>
</dbReference>
<evidence type="ECO:0000256" key="1">
    <source>
        <dbReference type="ARBA" id="ARBA00004370"/>
    </source>
</evidence>
<keyword evidence="3 8" id="KW-0472">Membrane</keyword>
<evidence type="ECO:0000256" key="4">
    <source>
        <dbReference type="ARBA" id="ARBA00023157"/>
    </source>
</evidence>
<dbReference type="InterPro" id="IPR031328">
    <property type="entry name" value="Ephrin"/>
</dbReference>
<feature type="region of interest" description="Disordered" evidence="7">
    <location>
        <begin position="405"/>
        <end position="462"/>
    </location>
</feature>
<feature type="region of interest" description="Disordered" evidence="7">
    <location>
        <begin position="22"/>
        <end position="114"/>
    </location>
</feature>
<evidence type="ECO:0000256" key="7">
    <source>
        <dbReference type="SAM" id="MobiDB-lite"/>
    </source>
</evidence>
<feature type="domain" description="Ephrin RBD" evidence="9">
    <location>
        <begin position="193"/>
        <end position="324"/>
    </location>
</feature>
<dbReference type="Proteomes" id="UP001620626">
    <property type="component" value="Unassembled WGS sequence"/>
</dbReference>
<dbReference type="EMBL" id="JBICBT010001409">
    <property type="protein sequence ID" value="KAL3068054.1"/>
    <property type="molecule type" value="Genomic_DNA"/>
</dbReference>
<evidence type="ECO:0000256" key="2">
    <source>
        <dbReference type="ARBA" id="ARBA00022729"/>
    </source>
</evidence>
<dbReference type="AlphaFoldDB" id="A0ABD2HMV4"/>
<sequence length="516" mass="56572">MQKFMAYSDHYHYDQLKLVTDERTEGEGTSNWQNATTAAENGGGQKGRTKDEERKWRRRRRRSTQSATEEEKEEKREEGKEKEEKGGKGREKREKGEEESGTWPGPCSSSSSAFAASEPAQFRLHFRHRPSPPSSLFHCPRHPSPSLSPSFAFSCPVLFALPLLLFLTLSSLSHTANARKSNEIEVDWSQFSRTIPSSPLAQSDQLGRQFVPTKYLRLKEVLRFVCPPPNLPLAIHLVPAESALLCQLPAEQRERERALIGYCGPNTSDPRLTIRQYSPLPGKPTFREGLSYFFISTSDGTADGVKAISGGLCRSNALRLRVVVLPTPSEDALSSSRPADEITDLAELLFPHSPSSSVPPPSPHSAPAVASFGVFPAVLTLEDRAGQRRQVLVHSPAELAAQIDSASQHSGGGGLELSVHQQQQRRRGGGVEDGQMPRYEMSSSGREADNKHPAKQVRSPDPMAESQKLVYIIGYGESGAGGHEQTNHGSALGPSTATLAFAILMALVFTIFLLTR</sequence>
<dbReference type="PANTHER" id="PTHR11304:SF29">
    <property type="entry name" value="EPHRIN"/>
    <property type="match status" value="1"/>
</dbReference>
<evidence type="ECO:0000256" key="6">
    <source>
        <dbReference type="PROSITE-ProRule" id="PRU00884"/>
    </source>
</evidence>
<feature type="compositionally biased region" description="Basic and acidic residues" evidence="7">
    <location>
        <begin position="73"/>
        <end position="98"/>
    </location>
</feature>
<feature type="transmembrane region" description="Helical" evidence="8">
    <location>
        <begin position="497"/>
        <end position="515"/>
    </location>
</feature>
<dbReference type="PANTHER" id="PTHR11304">
    <property type="entry name" value="EPHRIN"/>
    <property type="match status" value="1"/>
</dbReference>
<evidence type="ECO:0000313" key="10">
    <source>
        <dbReference type="EMBL" id="KAL3068054.1"/>
    </source>
</evidence>
<name>A0ABD2HMV4_9BILA</name>
<evidence type="ECO:0000313" key="11">
    <source>
        <dbReference type="Proteomes" id="UP001620626"/>
    </source>
</evidence>
<comment type="caution">
    <text evidence="10">The sequence shown here is derived from an EMBL/GenBank/DDBJ whole genome shotgun (WGS) entry which is preliminary data.</text>
</comment>
<reference evidence="10 11" key="1">
    <citation type="submission" date="2024-10" db="EMBL/GenBank/DDBJ databases">
        <authorList>
            <person name="Kim D."/>
        </authorList>
    </citation>
    <scope>NUCLEOTIDE SEQUENCE [LARGE SCALE GENOMIC DNA]</scope>
    <source>
        <strain evidence="10">BH-2024</strain>
    </source>
</reference>
<dbReference type="Pfam" id="PF00812">
    <property type="entry name" value="Ephrin"/>
    <property type="match status" value="1"/>
</dbReference>
<keyword evidence="4" id="KW-1015">Disulfide bond</keyword>
<feature type="compositionally biased region" description="Polar residues" evidence="7">
    <location>
        <begin position="27"/>
        <end position="39"/>
    </location>
</feature>
<keyword evidence="5" id="KW-0325">Glycoprotein</keyword>
<dbReference type="InterPro" id="IPR001799">
    <property type="entry name" value="Ephrin_RBD"/>
</dbReference>
<dbReference type="Gene3D" id="2.60.40.420">
    <property type="entry name" value="Cupredoxins - blue copper proteins"/>
    <property type="match status" value="1"/>
</dbReference>
<keyword evidence="8" id="KW-1133">Transmembrane helix</keyword>
<comment type="similarity">
    <text evidence="6">Belongs to the ephrin family.</text>
</comment>
<proteinExistence type="inferred from homology"/>
<keyword evidence="8" id="KW-0812">Transmembrane</keyword>
<accession>A0ABD2HMV4</accession>